<evidence type="ECO:0000256" key="1">
    <source>
        <dbReference type="SAM" id="Phobius"/>
    </source>
</evidence>
<accession>A0A9P8NYV1</accession>
<keyword evidence="3" id="KW-1185">Reference proteome</keyword>
<keyword evidence="1" id="KW-1133">Transmembrane helix</keyword>
<evidence type="ECO:0000313" key="2">
    <source>
        <dbReference type="EMBL" id="KAH3661989.1"/>
    </source>
</evidence>
<comment type="caution">
    <text evidence="2">The sequence shown here is derived from an EMBL/GenBank/DDBJ whole genome shotgun (WGS) entry which is preliminary data.</text>
</comment>
<dbReference type="RefSeq" id="XP_046059093.1">
    <property type="nucleotide sequence ID" value="XM_046207429.1"/>
</dbReference>
<gene>
    <name evidence="2" type="ORF">OGAPHI_006170</name>
</gene>
<protein>
    <submittedName>
        <fullName evidence="2">Uncharacterized protein</fullName>
    </submittedName>
</protein>
<dbReference type="GeneID" id="70238134"/>
<dbReference type="EMBL" id="JAEUBE010000414">
    <property type="protein sequence ID" value="KAH3661989.1"/>
    <property type="molecule type" value="Genomic_DNA"/>
</dbReference>
<dbReference type="AlphaFoldDB" id="A0A9P8NYV1"/>
<name>A0A9P8NYV1_9ASCO</name>
<reference evidence="2" key="1">
    <citation type="journal article" date="2021" name="Open Biol.">
        <title>Shared evolutionary footprints suggest mitochondrial oxidative damage underlies multiple complex I losses in fungi.</title>
        <authorList>
            <person name="Schikora-Tamarit M.A."/>
            <person name="Marcet-Houben M."/>
            <person name="Nosek J."/>
            <person name="Gabaldon T."/>
        </authorList>
    </citation>
    <scope>NUCLEOTIDE SEQUENCE</scope>
    <source>
        <strain evidence="2">CBS6075</strain>
    </source>
</reference>
<keyword evidence="1" id="KW-0472">Membrane</keyword>
<evidence type="ECO:0000313" key="3">
    <source>
        <dbReference type="Proteomes" id="UP000769157"/>
    </source>
</evidence>
<keyword evidence="1" id="KW-0812">Transmembrane</keyword>
<proteinExistence type="predicted"/>
<sequence>MSSKSSTLRHGTIDGTLAMLMSVIVQFGSVSLYALMDLSSETRTSKNEKLLMRTQSSAAMDPISGSSNRFTILSAARSNTPIRLNESMNRILDLCNVKMWLTECVDSWYIWMGTLARNGL</sequence>
<reference evidence="2" key="2">
    <citation type="submission" date="2021-01" db="EMBL/GenBank/DDBJ databases">
        <authorList>
            <person name="Schikora-Tamarit M.A."/>
        </authorList>
    </citation>
    <scope>NUCLEOTIDE SEQUENCE</scope>
    <source>
        <strain evidence="2">CBS6075</strain>
    </source>
</reference>
<dbReference type="Proteomes" id="UP000769157">
    <property type="component" value="Unassembled WGS sequence"/>
</dbReference>
<feature type="transmembrane region" description="Helical" evidence="1">
    <location>
        <begin position="15"/>
        <end position="36"/>
    </location>
</feature>
<organism evidence="2 3">
    <name type="scientific">Ogataea philodendri</name>
    <dbReference type="NCBI Taxonomy" id="1378263"/>
    <lineage>
        <taxon>Eukaryota</taxon>
        <taxon>Fungi</taxon>
        <taxon>Dikarya</taxon>
        <taxon>Ascomycota</taxon>
        <taxon>Saccharomycotina</taxon>
        <taxon>Pichiomycetes</taxon>
        <taxon>Pichiales</taxon>
        <taxon>Pichiaceae</taxon>
        <taxon>Ogataea</taxon>
    </lineage>
</organism>